<protein>
    <submittedName>
        <fullName evidence="1">Uncharacterized protein</fullName>
    </submittedName>
</protein>
<organism evidence="1">
    <name type="scientific">uncultured Caudovirales phage</name>
    <dbReference type="NCBI Taxonomy" id="2100421"/>
    <lineage>
        <taxon>Viruses</taxon>
        <taxon>Duplodnaviria</taxon>
        <taxon>Heunggongvirae</taxon>
        <taxon>Uroviricota</taxon>
        <taxon>Caudoviricetes</taxon>
        <taxon>Peduoviridae</taxon>
        <taxon>Maltschvirus</taxon>
        <taxon>Maltschvirus maltsch</taxon>
    </lineage>
</organism>
<proteinExistence type="predicted"/>
<dbReference type="EMBL" id="LR798353">
    <property type="protein sequence ID" value="CAB5225880.1"/>
    <property type="molecule type" value="Genomic_DNA"/>
</dbReference>
<name>A0A6J7X8C6_9CAUD</name>
<sequence length="164" mass="17024">MAYINPSPGVSASQVVLKVELQGTSGWTTALTIPALQNVTMNAANDVFTWTQLDNGSKLQVPTTATNSLSLNCVLDDATFFGTTVGSTSAADTVAAQGIFGLSRNKTYIKFSLKFMENSSADRYISGVGYITGLAPTIAADAPVWVSPVTITVSGGYTVAATEA</sequence>
<reference evidence="1" key="1">
    <citation type="submission" date="2020-05" db="EMBL/GenBank/DDBJ databases">
        <authorList>
            <person name="Chiriac C."/>
            <person name="Salcher M."/>
            <person name="Ghai R."/>
            <person name="Kavagutti S V."/>
        </authorList>
    </citation>
    <scope>NUCLEOTIDE SEQUENCE</scope>
</reference>
<evidence type="ECO:0000313" key="1">
    <source>
        <dbReference type="EMBL" id="CAB5225880.1"/>
    </source>
</evidence>
<accession>A0A6J7X8C6</accession>
<gene>
    <name evidence="1" type="ORF">UFOVP758_28</name>
</gene>